<sequence length="63" mass="6692">MLGLKRSAVHAKVATGELPAPIKFGTSRRAAARWLEHEIVAFVLGKAAARAEISPINPSKGSR</sequence>
<dbReference type="Gene3D" id="1.10.238.160">
    <property type="match status" value="1"/>
</dbReference>
<evidence type="ECO:0000313" key="1">
    <source>
        <dbReference type="EMBL" id="APW44704.1"/>
    </source>
</evidence>
<gene>
    <name evidence="1" type="ORF">RS694_05420</name>
</gene>
<name>A0A1P8KF91_9BURK</name>
<accession>A0A1P8KF91</accession>
<evidence type="ECO:0000313" key="2">
    <source>
        <dbReference type="Proteomes" id="UP000186110"/>
    </source>
</evidence>
<proteinExistence type="predicted"/>
<keyword evidence="2" id="KW-1185">Reference proteome</keyword>
<dbReference type="EMBL" id="CP019239">
    <property type="protein sequence ID" value="APW44704.1"/>
    <property type="molecule type" value="Genomic_DNA"/>
</dbReference>
<dbReference type="Proteomes" id="UP000186110">
    <property type="component" value="Chromosome"/>
</dbReference>
<organism evidence="1 2">
    <name type="scientific">Rhodoferax saidenbachensis</name>
    <dbReference type="NCBI Taxonomy" id="1484693"/>
    <lineage>
        <taxon>Bacteria</taxon>
        <taxon>Pseudomonadati</taxon>
        <taxon>Pseudomonadota</taxon>
        <taxon>Betaproteobacteria</taxon>
        <taxon>Burkholderiales</taxon>
        <taxon>Comamonadaceae</taxon>
        <taxon>Rhodoferax</taxon>
    </lineage>
</organism>
<protein>
    <submittedName>
        <fullName evidence="1">Uncharacterized protein</fullName>
    </submittedName>
</protein>
<dbReference type="KEGG" id="rsb:RS694_05420"/>
<reference evidence="1 2" key="1">
    <citation type="submission" date="2017-01" db="EMBL/GenBank/DDBJ databases">
        <authorList>
            <person name="Mah S.A."/>
            <person name="Swanson W.J."/>
            <person name="Moy G.W."/>
            <person name="Vacquier V.D."/>
        </authorList>
    </citation>
    <scope>NUCLEOTIDE SEQUENCE [LARGE SCALE GENOMIC DNA]</scope>
    <source>
        <strain evidence="1 2">DSM 22694</strain>
    </source>
</reference>
<dbReference type="AlphaFoldDB" id="A0A1P8KF91"/>